<dbReference type="AlphaFoldDB" id="D8MV98"/>
<comment type="similarity">
    <text evidence="1 8">Belongs to the SOS response-associated peptidase family.</text>
</comment>
<organism evidence="10">
    <name type="scientific">Erwinia billingiae (strain Eb661)</name>
    <dbReference type="NCBI Taxonomy" id="634500"/>
    <lineage>
        <taxon>Bacteria</taxon>
        <taxon>Pseudomonadati</taxon>
        <taxon>Pseudomonadota</taxon>
        <taxon>Gammaproteobacteria</taxon>
        <taxon>Enterobacterales</taxon>
        <taxon>Erwiniaceae</taxon>
        <taxon>Erwinia</taxon>
    </lineage>
</organism>
<keyword evidence="10" id="KW-1185">Reference proteome</keyword>
<name>D8MV98_ERWBE</name>
<dbReference type="EC" id="3.4.-.-" evidence="8"/>
<dbReference type="HOGENOM" id="CLU_035990_9_0_6"/>
<dbReference type="InterPro" id="IPR036590">
    <property type="entry name" value="SRAP-like"/>
</dbReference>
<evidence type="ECO:0000256" key="4">
    <source>
        <dbReference type="ARBA" id="ARBA00022801"/>
    </source>
</evidence>
<evidence type="ECO:0000256" key="8">
    <source>
        <dbReference type="RuleBase" id="RU364100"/>
    </source>
</evidence>
<dbReference type="InterPro" id="IPR003738">
    <property type="entry name" value="SRAP"/>
</dbReference>
<dbReference type="GO" id="GO:0006508">
    <property type="term" value="P:proteolysis"/>
    <property type="evidence" value="ECO:0007669"/>
    <property type="project" value="UniProtKB-KW"/>
</dbReference>
<protein>
    <recommendedName>
        <fullName evidence="8">Abasic site processing protein</fullName>
        <ecNumber evidence="8">3.4.-.-</ecNumber>
    </recommendedName>
</protein>
<dbReference type="PANTHER" id="PTHR13604:SF0">
    <property type="entry name" value="ABASIC SITE PROCESSING PROTEIN HMCES"/>
    <property type="match status" value="1"/>
</dbReference>
<proteinExistence type="inferred from homology"/>
<accession>D8MV98</accession>
<dbReference type="GO" id="GO:0003697">
    <property type="term" value="F:single-stranded DNA binding"/>
    <property type="evidence" value="ECO:0007669"/>
    <property type="project" value="InterPro"/>
</dbReference>
<evidence type="ECO:0000256" key="2">
    <source>
        <dbReference type="ARBA" id="ARBA00022670"/>
    </source>
</evidence>
<reference evidence="9 10" key="1">
    <citation type="journal article" date="2010" name="BMC Genomics">
        <title>Genome comparison of the epiphytic bacteria Erwinia billingiae and E. tasmaniensis with the pear pathogen E. pyrifoliae.</title>
        <authorList>
            <person name="Kube M."/>
            <person name="Migdoll A.M."/>
            <person name="Gehring I."/>
            <person name="Heitmann K."/>
            <person name="Mayer Y."/>
            <person name="Kuhl H."/>
            <person name="Knaust F."/>
            <person name="Geider K."/>
            <person name="Reinhardt R."/>
        </authorList>
    </citation>
    <scope>NUCLEOTIDE SEQUENCE [LARGE SCALE GENOMIC DNA]</scope>
    <source>
        <strain evidence="9 10">Eb661</strain>
    </source>
</reference>
<dbReference type="STRING" id="634500.EbC_32240"/>
<dbReference type="Proteomes" id="UP000008793">
    <property type="component" value="Chromosome"/>
</dbReference>
<evidence type="ECO:0000256" key="3">
    <source>
        <dbReference type="ARBA" id="ARBA00022763"/>
    </source>
</evidence>
<keyword evidence="2 8" id="KW-0645">Protease</keyword>
<dbReference type="KEGG" id="ebi:EbC_32240"/>
<dbReference type="eggNOG" id="COG2135">
    <property type="taxonomic scope" value="Bacteria"/>
</dbReference>
<evidence type="ECO:0000256" key="1">
    <source>
        <dbReference type="ARBA" id="ARBA00008136"/>
    </source>
</evidence>
<dbReference type="GO" id="GO:0106300">
    <property type="term" value="P:protein-DNA covalent cross-linking repair"/>
    <property type="evidence" value="ECO:0007669"/>
    <property type="project" value="InterPro"/>
</dbReference>
<evidence type="ECO:0000256" key="6">
    <source>
        <dbReference type="ARBA" id="ARBA00023125"/>
    </source>
</evidence>
<keyword evidence="5" id="KW-0190">Covalent protein-DNA linkage</keyword>
<dbReference type="Gene3D" id="3.90.1680.10">
    <property type="entry name" value="SOS response associated peptidase-like"/>
    <property type="match status" value="1"/>
</dbReference>
<keyword evidence="3" id="KW-0227">DNA damage</keyword>
<dbReference type="GO" id="GO:0008233">
    <property type="term" value="F:peptidase activity"/>
    <property type="evidence" value="ECO:0007669"/>
    <property type="project" value="UniProtKB-KW"/>
</dbReference>
<sequence length="82" mass="8869">MIVTAASDKGLVDIHDRRPLVLSTSAVLAWLNPDTTSEQAQDIAKEQSIPSDEFTWHPVLKTVGNVKNQGSDLVNDIGNPDS</sequence>
<keyword evidence="6" id="KW-0238">DNA-binding</keyword>
<evidence type="ECO:0000256" key="5">
    <source>
        <dbReference type="ARBA" id="ARBA00023124"/>
    </source>
</evidence>
<dbReference type="GO" id="GO:0016829">
    <property type="term" value="F:lyase activity"/>
    <property type="evidence" value="ECO:0007669"/>
    <property type="project" value="UniProtKB-KW"/>
</dbReference>
<keyword evidence="4 8" id="KW-0378">Hydrolase</keyword>
<dbReference type="EMBL" id="FP236843">
    <property type="protein sequence ID" value="CAX60755.1"/>
    <property type="molecule type" value="Genomic_DNA"/>
</dbReference>
<keyword evidence="7" id="KW-0456">Lyase</keyword>
<evidence type="ECO:0000313" key="9">
    <source>
        <dbReference type="EMBL" id="CAX60755.1"/>
    </source>
</evidence>
<dbReference type="SUPFAM" id="SSF143081">
    <property type="entry name" value="BB1717-like"/>
    <property type="match status" value="1"/>
</dbReference>
<gene>
    <name evidence="9" type="ordered locus">EbC_32240</name>
</gene>
<dbReference type="Pfam" id="PF02586">
    <property type="entry name" value="SRAP"/>
    <property type="match status" value="1"/>
</dbReference>
<dbReference type="PANTHER" id="PTHR13604">
    <property type="entry name" value="DC12-RELATED"/>
    <property type="match status" value="1"/>
</dbReference>
<evidence type="ECO:0000256" key="7">
    <source>
        <dbReference type="ARBA" id="ARBA00023239"/>
    </source>
</evidence>
<evidence type="ECO:0000313" key="10">
    <source>
        <dbReference type="Proteomes" id="UP000008793"/>
    </source>
</evidence>